<feature type="modified residue" description="4-aspartylphosphate" evidence="1">
    <location>
        <position position="60"/>
    </location>
</feature>
<dbReference type="SUPFAM" id="SSF52172">
    <property type="entry name" value="CheY-like"/>
    <property type="match status" value="1"/>
</dbReference>
<proteinExistence type="predicted"/>
<evidence type="ECO:0000259" key="3">
    <source>
        <dbReference type="PROSITE" id="PS50110"/>
    </source>
</evidence>
<organism evidence="5 6">
    <name type="scientific">Erythrobacter aureus</name>
    <dbReference type="NCBI Taxonomy" id="2182384"/>
    <lineage>
        <taxon>Bacteria</taxon>
        <taxon>Pseudomonadati</taxon>
        <taxon>Pseudomonadota</taxon>
        <taxon>Alphaproteobacteria</taxon>
        <taxon>Sphingomonadales</taxon>
        <taxon>Erythrobacteraceae</taxon>
        <taxon>Erythrobacter/Porphyrobacter group</taxon>
        <taxon>Erythrobacter</taxon>
    </lineage>
</organism>
<keyword evidence="1" id="KW-0597">Phosphoprotein</keyword>
<dbReference type="Gene3D" id="3.20.20.450">
    <property type="entry name" value="EAL domain"/>
    <property type="match status" value="1"/>
</dbReference>
<evidence type="ECO:0000256" key="1">
    <source>
        <dbReference type="PROSITE-ProRule" id="PRU00169"/>
    </source>
</evidence>
<dbReference type="InterPro" id="IPR001789">
    <property type="entry name" value="Sig_transdc_resp-reg_receiver"/>
</dbReference>
<dbReference type="PANTHER" id="PTHR33121:SF70">
    <property type="entry name" value="SIGNALING PROTEIN YKOW"/>
    <property type="match status" value="1"/>
</dbReference>
<feature type="region of interest" description="Disordered" evidence="2">
    <location>
        <begin position="397"/>
        <end position="421"/>
    </location>
</feature>
<dbReference type="EMBL" id="CP031357">
    <property type="protein sequence ID" value="AXK43270.1"/>
    <property type="molecule type" value="Genomic_DNA"/>
</dbReference>
<dbReference type="Pfam" id="PF00072">
    <property type="entry name" value="Response_reg"/>
    <property type="match status" value="1"/>
</dbReference>
<dbReference type="SMART" id="SM00052">
    <property type="entry name" value="EAL"/>
    <property type="match status" value="1"/>
</dbReference>
<dbReference type="PROSITE" id="PS50883">
    <property type="entry name" value="EAL"/>
    <property type="match status" value="1"/>
</dbReference>
<sequence length="475" mass="52011">MPRVGGNVHSLFILDDNPQTAKLFKRFAVKAGLQAVAFTEPRDFFAALSARDTSPDVLLDLNMPDIGGIDVVEKLQKANFSGRVFLTSGADAPVLEAAGRLLSGSGAKIAGLLPKPFSFADFERLVTSQPSADPDKEKSSPPDTLICSREEFAQIQATLQLYFQPKIWAKSRKLAGFEALARFWNADGEMLSTDDCIAQLQSHGRMVSLTETVIEKSMEWASEVLTDDLHLAINIEPEFFEQPEGLEKIERLRKEKGLKASQFIFEVTERAGLPDDENVLKSFTKLRVAGYGIAIDDFGIGFSSLKQLSDFPFSELKIDGNFVARMEQEERAAEIVRAMVRLAKRTGILCTAERVETESAAQILEEAGCDQLQGFWTGRPAPADEAAKLVSDAARADGKKVESPLSASPDQSDGDTKSRPLVAIVDDESGVRQTLVRGLERQGFACRPTEAESIFSKASNSNCPIASFWTCECLK</sequence>
<dbReference type="Gene3D" id="3.40.50.2300">
    <property type="match status" value="1"/>
</dbReference>
<evidence type="ECO:0000259" key="4">
    <source>
        <dbReference type="PROSITE" id="PS50883"/>
    </source>
</evidence>
<dbReference type="PROSITE" id="PS50110">
    <property type="entry name" value="RESPONSE_REGULATORY"/>
    <property type="match status" value="1"/>
</dbReference>
<name>A0A345YH68_9SPHN</name>
<evidence type="ECO:0000313" key="5">
    <source>
        <dbReference type="EMBL" id="AXK43270.1"/>
    </source>
</evidence>
<dbReference type="OrthoDB" id="1673646at2"/>
<dbReference type="Proteomes" id="UP000254508">
    <property type="component" value="Chromosome"/>
</dbReference>
<gene>
    <name evidence="5" type="ORF">DVR09_13960</name>
</gene>
<dbReference type="InterPro" id="IPR050706">
    <property type="entry name" value="Cyclic-di-GMP_PDE-like"/>
</dbReference>
<dbReference type="CDD" id="cd01948">
    <property type="entry name" value="EAL"/>
    <property type="match status" value="1"/>
</dbReference>
<dbReference type="KEGG" id="err:DVR09_13960"/>
<keyword evidence="6" id="KW-1185">Reference proteome</keyword>
<dbReference type="GO" id="GO:0000160">
    <property type="term" value="P:phosphorelay signal transduction system"/>
    <property type="evidence" value="ECO:0007669"/>
    <property type="project" value="InterPro"/>
</dbReference>
<dbReference type="InterPro" id="IPR011006">
    <property type="entry name" value="CheY-like_superfamily"/>
</dbReference>
<reference evidence="6" key="1">
    <citation type="submission" date="2018-07" db="EMBL/GenBank/DDBJ databases">
        <title>Genome sequence of Erythrobacter strain YH-07, an antagonistic bacterium isolated from Yellow Sea.</title>
        <authorList>
            <person name="Tang T."/>
            <person name="Liu Q."/>
            <person name="Sun X."/>
        </authorList>
    </citation>
    <scope>NUCLEOTIDE SEQUENCE [LARGE SCALE GENOMIC DNA]</scope>
    <source>
        <strain evidence="6">YH-07</strain>
    </source>
</reference>
<dbReference type="GO" id="GO:0071111">
    <property type="term" value="F:cyclic-guanylate-specific phosphodiesterase activity"/>
    <property type="evidence" value="ECO:0007669"/>
    <property type="project" value="InterPro"/>
</dbReference>
<dbReference type="InterPro" id="IPR001633">
    <property type="entry name" value="EAL_dom"/>
</dbReference>
<dbReference type="InterPro" id="IPR035919">
    <property type="entry name" value="EAL_sf"/>
</dbReference>
<evidence type="ECO:0000256" key="2">
    <source>
        <dbReference type="SAM" id="MobiDB-lite"/>
    </source>
</evidence>
<protein>
    <submittedName>
        <fullName evidence="5">EAL domain-containing protein</fullName>
    </submittedName>
</protein>
<evidence type="ECO:0000313" key="6">
    <source>
        <dbReference type="Proteomes" id="UP000254508"/>
    </source>
</evidence>
<accession>A0A345YH68</accession>
<feature type="domain" description="Response regulatory" evidence="3">
    <location>
        <begin position="10"/>
        <end position="130"/>
    </location>
</feature>
<feature type="domain" description="EAL" evidence="4">
    <location>
        <begin position="143"/>
        <end position="394"/>
    </location>
</feature>
<dbReference type="Pfam" id="PF00563">
    <property type="entry name" value="EAL"/>
    <property type="match status" value="1"/>
</dbReference>
<dbReference type="PANTHER" id="PTHR33121">
    <property type="entry name" value="CYCLIC DI-GMP PHOSPHODIESTERASE PDEF"/>
    <property type="match status" value="1"/>
</dbReference>
<dbReference type="AlphaFoldDB" id="A0A345YH68"/>
<dbReference type="SMART" id="SM00448">
    <property type="entry name" value="REC"/>
    <property type="match status" value="1"/>
</dbReference>
<dbReference type="SUPFAM" id="SSF141868">
    <property type="entry name" value="EAL domain-like"/>
    <property type="match status" value="1"/>
</dbReference>